<dbReference type="Proteomes" id="UP000656813">
    <property type="component" value="Unassembled WGS sequence"/>
</dbReference>
<organism evidence="1 2">
    <name type="scientific">Pullulanibacillus pueri</name>
    <dbReference type="NCBI Taxonomy" id="1437324"/>
    <lineage>
        <taxon>Bacteria</taxon>
        <taxon>Bacillati</taxon>
        <taxon>Bacillota</taxon>
        <taxon>Bacilli</taxon>
        <taxon>Bacillales</taxon>
        <taxon>Sporolactobacillaceae</taxon>
        <taxon>Pullulanibacillus</taxon>
    </lineage>
</organism>
<dbReference type="RefSeq" id="WP_188497983.1">
    <property type="nucleotide sequence ID" value="NZ_BMFV01000022.1"/>
</dbReference>
<reference evidence="1" key="1">
    <citation type="journal article" date="2014" name="Int. J. Syst. Evol. Microbiol.">
        <title>Complete genome sequence of Corynebacterium casei LMG S-19264T (=DSM 44701T), isolated from a smear-ripened cheese.</title>
        <authorList>
            <consortium name="US DOE Joint Genome Institute (JGI-PGF)"/>
            <person name="Walter F."/>
            <person name="Albersmeier A."/>
            <person name="Kalinowski J."/>
            <person name="Ruckert C."/>
        </authorList>
    </citation>
    <scope>NUCLEOTIDE SEQUENCE</scope>
    <source>
        <strain evidence="1">CGMCC 1.12777</strain>
    </source>
</reference>
<proteinExistence type="predicted"/>
<accession>A0A8J3EMS5</accession>
<reference evidence="1" key="2">
    <citation type="submission" date="2020-09" db="EMBL/GenBank/DDBJ databases">
        <authorList>
            <person name="Sun Q."/>
            <person name="Zhou Y."/>
        </authorList>
    </citation>
    <scope>NUCLEOTIDE SEQUENCE</scope>
    <source>
        <strain evidence="1">CGMCC 1.12777</strain>
    </source>
</reference>
<sequence>MDIIKEDLKKQFEEKLRRELTDKELDFVSWIARRKLEVDVNEPCYSVK</sequence>
<comment type="caution">
    <text evidence="1">The sequence shown here is derived from an EMBL/GenBank/DDBJ whole genome shotgun (WGS) entry which is preliminary data.</text>
</comment>
<evidence type="ECO:0000313" key="1">
    <source>
        <dbReference type="EMBL" id="GGH84527.1"/>
    </source>
</evidence>
<evidence type="ECO:0000313" key="2">
    <source>
        <dbReference type="Proteomes" id="UP000656813"/>
    </source>
</evidence>
<dbReference type="AlphaFoldDB" id="A0A8J3EMS5"/>
<name>A0A8J3EMS5_9BACL</name>
<dbReference type="EMBL" id="BMFV01000022">
    <property type="protein sequence ID" value="GGH84527.1"/>
    <property type="molecule type" value="Genomic_DNA"/>
</dbReference>
<gene>
    <name evidence="1" type="ORF">GCM10007096_27810</name>
</gene>
<protein>
    <submittedName>
        <fullName evidence="1">Uncharacterized protein</fullName>
    </submittedName>
</protein>
<keyword evidence="2" id="KW-1185">Reference proteome</keyword>